<feature type="compositionally biased region" description="Polar residues" evidence="1">
    <location>
        <begin position="37"/>
        <end position="47"/>
    </location>
</feature>
<evidence type="ECO:0000313" key="2">
    <source>
        <dbReference type="EMBL" id="VUC21958.1"/>
    </source>
</evidence>
<name>A0ABY6TTH2_BIOOC</name>
<gene>
    <name evidence="2" type="ORF">CLO192961_LOCUS69112</name>
</gene>
<feature type="compositionally biased region" description="Low complexity" evidence="1">
    <location>
        <begin position="110"/>
        <end position="123"/>
    </location>
</feature>
<protein>
    <submittedName>
        <fullName evidence="2">Uncharacterized protein</fullName>
    </submittedName>
</protein>
<evidence type="ECO:0000256" key="1">
    <source>
        <dbReference type="SAM" id="MobiDB-lite"/>
    </source>
</evidence>
<dbReference type="Proteomes" id="UP000766486">
    <property type="component" value="Unassembled WGS sequence"/>
</dbReference>
<accession>A0ABY6TTH2</accession>
<comment type="caution">
    <text evidence="2">The sequence shown here is derived from an EMBL/GenBank/DDBJ whole genome shotgun (WGS) entry which is preliminary data.</text>
</comment>
<feature type="region of interest" description="Disordered" evidence="1">
    <location>
        <begin position="18"/>
        <end position="137"/>
    </location>
</feature>
<evidence type="ECO:0000313" key="3">
    <source>
        <dbReference type="Proteomes" id="UP000766486"/>
    </source>
</evidence>
<sequence length="195" mass="21600">MKLSKRICKTWFKQLWSSVKRGVRGRESQEREAGHTSPKNQTATSSDEGPPKPPSQTPQNVGMRASPQRGPSNENLSSGSNHSNNANTGGQERGATVTDDEDEDNIPLARLISRRSSLSRGGSSQAGPSRDGASPNREVRLEQGKISVKVLFPCGNSLPMEMGDHKVDLTDLRIRRRRRIKGHRLKEYPDFVNFP</sequence>
<feature type="compositionally biased region" description="Basic and acidic residues" evidence="1">
    <location>
        <begin position="24"/>
        <end position="34"/>
    </location>
</feature>
<proteinExistence type="predicted"/>
<organism evidence="2 3">
    <name type="scientific">Bionectria ochroleuca</name>
    <name type="common">Gliocladium roseum</name>
    <dbReference type="NCBI Taxonomy" id="29856"/>
    <lineage>
        <taxon>Eukaryota</taxon>
        <taxon>Fungi</taxon>
        <taxon>Dikarya</taxon>
        <taxon>Ascomycota</taxon>
        <taxon>Pezizomycotina</taxon>
        <taxon>Sordariomycetes</taxon>
        <taxon>Hypocreomycetidae</taxon>
        <taxon>Hypocreales</taxon>
        <taxon>Bionectriaceae</taxon>
        <taxon>Clonostachys</taxon>
    </lineage>
</organism>
<dbReference type="EMBL" id="CABFNS010000502">
    <property type="protein sequence ID" value="VUC21958.1"/>
    <property type="molecule type" value="Genomic_DNA"/>
</dbReference>
<reference evidence="2 3" key="1">
    <citation type="submission" date="2019-06" db="EMBL/GenBank/DDBJ databases">
        <authorList>
            <person name="Broberg M."/>
        </authorList>
    </citation>
    <scope>NUCLEOTIDE SEQUENCE [LARGE SCALE GENOMIC DNA]</scope>
</reference>
<keyword evidence="3" id="KW-1185">Reference proteome</keyword>
<feature type="compositionally biased region" description="Polar residues" evidence="1">
    <location>
        <begin position="69"/>
        <end position="90"/>
    </location>
</feature>